<keyword evidence="1" id="KW-0472">Membrane</keyword>
<name>A0A0F0CPI1_9BACT</name>
<reference evidence="2 3" key="1">
    <citation type="submission" date="2015-02" db="EMBL/GenBank/DDBJ databases">
        <title>Single-cell genomics of uncultivated deep-branching MTB reveals a conserved set of magnetosome genes.</title>
        <authorList>
            <person name="Kolinko S."/>
            <person name="Richter M."/>
            <person name="Glockner F.O."/>
            <person name="Brachmann A."/>
            <person name="Schuler D."/>
        </authorList>
    </citation>
    <scope>NUCLEOTIDE SEQUENCE [LARGE SCALE GENOMIC DNA]</scope>
    <source>
        <strain evidence="2">SKK-01</strain>
    </source>
</reference>
<keyword evidence="3" id="KW-1185">Reference proteome</keyword>
<dbReference type="AlphaFoldDB" id="A0A0F0CPI1"/>
<dbReference type="Proteomes" id="UP000033428">
    <property type="component" value="Unassembled WGS sequence"/>
</dbReference>
<proteinExistence type="predicted"/>
<organism evidence="2 3">
    <name type="scientific">Candidatus Omnitrophus magneticus</name>
    <dbReference type="NCBI Taxonomy" id="1609969"/>
    <lineage>
        <taxon>Bacteria</taxon>
        <taxon>Pseudomonadati</taxon>
        <taxon>Candidatus Omnitrophota</taxon>
        <taxon>Candidatus Omnitrophus</taxon>
    </lineage>
</organism>
<feature type="transmembrane region" description="Helical" evidence="1">
    <location>
        <begin position="45"/>
        <end position="64"/>
    </location>
</feature>
<protein>
    <submittedName>
        <fullName evidence="2">Uncharacterized protein</fullName>
    </submittedName>
</protein>
<dbReference type="EMBL" id="JYNY01000211">
    <property type="protein sequence ID" value="KJJ85162.1"/>
    <property type="molecule type" value="Genomic_DNA"/>
</dbReference>
<accession>A0A0F0CPI1</accession>
<evidence type="ECO:0000256" key="1">
    <source>
        <dbReference type="SAM" id="Phobius"/>
    </source>
</evidence>
<evidence type="ECO:0000313" key="3">
    <source>
        <dbReference type="Proteomes" id="UP000033428"/>
    </source>
</evidence>
<gene>
    <name evidence="2" type="ORF">OMAG_000965</name>
</gene>
<keyword evidence="1" id="KW-0812">Transmembrane</keyword>
<sequence>MYKHQIYRPYCLSHNLFQLFLLQVLFPMCRLLSRLSRIRSRLNSYCPFDNFHLMLLVIVIFPSLRRSYSLLYKHQRYRPYYL</sequence>
<comment type="caution">
    <text evidence="2">The sequence shown here is derived from an EMBL/GenBank/DDBJ whole genome shotgun (WGS) entry which is preliminary data.</text>
</comment>
<evidence type="ECO:0000313" key="2">
    <source>
        <dbReference type="EMBL" id="KJJ85162.1"/>
    </source>
</evidence>
<keyword evidence="1" id="KW-1133">Transmembrane helix</keyword>